<accession>A0A1W1E3C7</accession>
<keyword evidence="3 6" id="KW-0812">Transmembrane</keyword>
<dbReference type="GO" id="GO:0098797">
    <property type="term" value="C:plasma membrane protein complex"/>
    <property type="evidence" value="ECO:0007669"/>
    <property type="project" value="TreeGrafter"/>
</dbReference>
<protein>
    <submittedName>
        <fullName evidence="9">ABC-type transport system, involved in lipoprotein release, permease component</fullName>
    </submittedName>
</protein>
<reference evidence="9" key="1">
    <citation type="submission" date="2016-10" db="EMBL/GenBank/DDBJ databases">
        <authorList>
            <person name="de Groot N.N."/>
        </authorList>
    </citation>
    <scope>NUCLEOTIDE SEQUENCE</scope>
</reference>
<proteinExistence type="predicted"/>
<evidence type="ECO:0000256" key="4">
    <source>
        <dbReference type="ARBA" id="ARBA00022989"/>
    </source>
</evidence>
<dbReference type="EMBL" id="FPIA01000023">
    <property type="protein sequence ID" value="SFV88246.1"/>
    <property type="molecule type" value="Genomic_DNA"/>
</dbReference>
<feature type="domain" description="ABC3 transporter permease C-terminal" evidence="7">
    <location>
        <begin position="280"/>
        <end position="405"/>
    </location>
</feature>
<keyword evidence="9" id="KW-0449">Lipoprotein</keyword>
<feature type="transmembrane region" description="Helical" evidence="6">
    <location>
        <begin position="272"/>
        <end position="294"/>
    </location>
</feature>
<evidence type="ECO:0000256" key="3">
    <source>
        <dbReference type="ARBA" id="ARBA00022692"/>
    </source>
</evidence>
<evidence type="ECO:0000259" key="8">
    <source>
        <dbReference type="Pfam" id="PF12704"/>
    </source>
</evidence>
<dbReference type="InterPro" id="IPR051447">
    <property type="entry name" value="Lipoprotein-release_system"/>
</dbReference>
<evidence type="ECO:0000256" key="2">
    <source>
        <dbReference type="ARBA" id="ARBA00022475"/>
    </source>
</evidence>
<dbReference type="Pfam" id="PF02687">
    <property type="entry name" value="FtsX"/>
    <property type="match status" value="1"/>
</dbReference>
<comment type="subcellular location">
    <subcellularLocation>
        <location evidence="1">Cell membrane</location>
        <topology evidence="1">Multi-pass membrane protein</topology>
    </subcellularLocation>
</comment>
<name>A0A1W1E3C7_9ZZZZ</name>
<evidence type="ECO:0000256" key="6">
    <source>
        <dbReference type="SAM" id="Phobius"/>
    </source>
</evidence>
<dbReference type="Pfam" id="PF12704">
    <property type="entry name" value="MacB_PCD"/>
    <property type="match status" value="1"/>
</dbReference>
<feature type="transmembrane region" description="Helical" evidence="6">
    <location>
        <begin position="325"/>
        <end position="351"/>
    </location>
</feature>
<feature type="transmembrane region" description="Helical" evidence="6">
    <location>
        <begin position="21"/>
        <end position="40"/>
    </location>
</feature>
<dbReference type="AlphaFoldDB" id="A0A1W1E3C7"/>
<keyword evidence="4 6" id="KW-1133">Transmembrane helix</keyword>
<dbReference type="InterPro" id="IPR003838">
    <property type="entry name" value="ABC3_permease_C"/>
</dbReference>
<evidence type="ECO:0000313" key="9">
    <source>
        <dbReference type="EMBL" id="SFV88246.1"/>
    </source>
</evidence>
<organism evidence="9">
    <name type="scientific">hydrothermal vent metagenome</name>
    <dbReference type="NCBI Taxonomy" id="652676"/>
    <lineage>
        <taxon>unclassified sequences</taxon>
        <taxon>metagenomes</taxon>
        <taxon>ecological metagenomes</taxon>
    </lineage>
</organism>
<feature type="transmembrane region" description="Helical" evidence="6">
    <location>
        <begin position="371"/>
        <end position="396"/>
    </location>
</feature>
<gene>
    <name evidence="9" type="ORF">MNB_SUP05-SYMBIONT-7-650</name>
</gene>
<dbReference type="GO" id="GO:0044874">
    <property type="term" value="P:lipoprotein localization to outer membrane"/>
    <property type="evidence" value="ECO:0007669"/>
    <property type="project" value="TreeGrafter"/>
</dbReference>
<evidence type="ECO:0000259" key="7">
    <source>
        <dbReference type="Pfam" id="PF02687"/>
    </source>
</evidence>
<keyword evidence="2" id="KW-1003">Cell membrane</keyword>
<evidence type="ECO:0000256" key="5">
    <source>
        <dbReference type="ARBA" id="ARBA00023136"/>
    </source>
</evidence>
<dbReference type="PANTHER" id="PTHR30489:SF0">
    <property type="entry name" value="LIPOPROTEIN-RELEASING SYSTEM TRANSMEMBRANE PROTEIN LOLE"/>
    <property type="match status" value="1"/>
</dbReference>
<feature type="domain" description="MacB-like periplasmic core" evidence="8">
    <location>
        <begin position="84"/>
        <end position="248"/>
    </location>
</feature>
<keyword evidence="5 6" id="KW-0472">Membrane</keyword>
<dbReference type="PANTHER" id="PTHR30489">
    <property type="entry name" value="LIPOPROTEIN-RELEASING SYSTEM TRANSMEMBRANE PROTEIN LOLE"/>
    <property type="match status" value="1"/>
</dbReference>
<dbReference type="InterPro" id="IPR025857">
    <property type="entry name" value="MacB_PCD"/>
</dbReference>
<sequence>MSQWFKIAWRNVARNKRRSMVAIWTVAIVSSSIIVAHGYINFTFWGLTRVIVQGGTGNMQLMDKRMVNDFETELLEFGLDSKTANNTVAKLEAAQPVRRAMQRLLFTGIVSKDDSISTVFRATGIQSKKEKRLQQGNAAGAFVKGSMFKDTDKNPYQAVLAVDLAKKLSVSVGDEVVLLTNTVEGGINAIDATVSGIYDTGIPITNQLDMKVPLALAQQLLLTDKVSNIVVQLRDIEATKSVLPQIKALIKDIKMTVRPWYDIKPYFKAVEIIYYSIFTVMGVIIMTVALLSVANVMGTTVNERVPEIGTLRAFGIEKWQLRLNFVFEGLIIGFIGAVFGIILGFILAFAISQAGIMMPPPPGRSTEFPLLILPTVDMAIWVLLAMSLLGVVASYLPINKILKKKVVEQLSHT</sequence>
<evidence type="ECO:0000256" key="1">
    <source>
        <dbReference type="ARBA" id="ARBA00004651"/>
    </source>
</evidence>